<dbReference type="Proteomes" id="UP000199649">
    <property type="component" value="Chromosome I"/>
</dbReference>
<reference evidence="4" key="1">
    <citation type="submission" date="2016-10" db="EMBL/GenBank/DDBJ databases">
        <authorList>
            <person name="Varghese N."/>
            <person name="Submissions S."/>
        </authorList>
    </citation>
    <scope>NUCLEOTIDE SEQUENCE [LARGE SCALE GENOMIC DNA]</scope>
    <source>
        <strain evidence="4">DSM 22965</strain>
    </source>
</reference>
<feature type="transmembrane region" description="Helical" evidence="1">
    <location>
        <begin position="220"/>
        <end position="240"/>
    </location>
</feature>
<feature type="signal peptide" evidence="2">
    <location>
        <begin position="1"/>
        <end position="27"/>
    </location>
</feature>
<proteinExistence type="predicted"/>
<sequence length="249" mass="24569">MASVRTGSGLAVAVALLLIVGAPAAGAATVPAASVAGPPAASAAAIPDDVAAFFAEQASGVLQGSGLPGEPRGIHEVFTWSEAYLVGEGGAPTASLDEWIAAVEREGEPIGTLTAWRPSPGAPAEFAATSDDAGLAAALLAVPAGATLVSDPPIDAWYALVGETLTPLDEHAAAELPQGRATLAELQPSVVERTAAARAAGGDASVDGGGRDAPLGAQPWMLGAGIIAAVIGALAIIAIVRRARRRRAE</sequence>
<keyword evidence="1" id="KW-1133">Transmembrane helix</keyword>
<evidence type="ECO:0000313" key="3">
    <source>
        <dbReference type="EMBL" id="SDR93276.1"/>
    </source>
</evidence>
<keyword evidence="1" id="KW-0472">Membrane</keyword>
<name>A0A1H1N2R7_9MICO</name>
<feature type="chain" id="PRO_5009255066" description="LPXTG-motif cell wall anchor domain-containing protein" evidence="2">
    <location>
        <begin position="28"/>
        <end position="249"/>
    </location>
</feature>
<organism evidence="3 4">
    <name type="scientific">Agrococcus carbonis</name>
    <dbReference type="NCBI Taxonomy" id="684552"/>
    <lineage>
        <taxon>Bacteria</taxon>
        <taxon>Bacillati</taxon>
        <taxon>Actinomycetota</taxon>
        <taxon>Actinomycetes</taxon>
        <taxon>Micrococcales</taxon>
        <taxon>Microbacteriaceae</taxon>
        <taxon>Agrococcus</taxon>
    </lineage>
</organism>
<gene>
    <name evidence="3" type="ORF">SAMN04489719_1154</name>
</gene>
<dbReference type="EMBL" id="LT629734">
    <property type="protein sequence ID" value="SDR93276.1"/>
    <property type="molecule type" value="Genomic_DNA"/>
</dbReference>
<dbReference type="STRING" id="684552.SAMN04489719_1154"/>
<evidence type="ECO:0008006" key="5">
    <source>
        <dbReference type="Google" id="ProtNLM"/>
    </source>
</evidence>
<dbReference type="AlphaFoldDB" id="A0A1H1N2R7"/>
<keyword evidence="2" id="KW-0732">Signal</keyword>
<protein>
    <recommendedName>
        <fullName evidence="5">LPXTG-motif cell wall anchor domain-containing protein</fullName>
    </recommendedName>
</protein>
<dbReference type="RefSeq" id="WP_092666122.1">
    <property type="nucleotide sequence ID" value="NZ_LT629734.1"/>
</dbReference>
<keyword evidence="1" id="KW-0812">Transmembrane</keyword>
<keyword evidence="4" id="KW-1185">Reference proteome</keyword>
<accession>A0A1H1N2R7</accession>
<evidence type="ECO:0000256" key="2">
    <source>
        <dbReference type="SAM" id="SignalP"/>
    </source>
</evidence>
<evidence type="ECO:0000256" key="1">
    <source>
        <dbReference type="SAM" id="Phobius"/>
    </source>
</evidence>
<evidence type="ECO:0000313" key="4">
    <source>
        <dbReference type="Proteomes" id="UP000199649"/>
    </source>
</evidence>